<keyword evidence="5" id="KW-1185">Reference proteome</keyword>
<dbReference type="EMBL" id="JAEOAQ010000003">
    <property type="protein sequence ID" value="KAG5419554.1"/>
    <property type="molecule type" value="Genomic_DNA"/>
</dbReference>
<dbReference type="PANTHER" id="PTHR46072">
    <property type="entry name" value="AMIDASE-RELATED-RELATED"/>
    <property type="match status" value="1"/>
</dbReference>
<organism evidence="4 5">
    <name type="scientific">Candida metapsilosis</name>
    <dbReference type="NCBI Taxonomy" id="273372"/>
    <lineage>
        <taxon>Eukaryota</taxon>
        <taxon>Fungi</taxon>
        <taxon>Dikarya</taxon>
        <taxon>Ascomycota</taxon>
        <taxon>Saccharomycotina</taxon>
        <taxon>Pichiomycetes</taxon>
        <taxon>Debaryomycetaceae</taxon>
        <taxon>Candida/Lodderomyces clade</taxon>
        <taxon>Candida</taxon>
    </lineage>
</organism>
<dbReference type="InterPro" id="IPR036928">
    <property type="entry name" value="AS_sf"/>
</dbReference>
<dbReference type="SUPFAM" id="SSF75304">
    <property type="entry name" value="Amidase signature (AS) enzymes"/>
    <property type="match status" value="1"/>
</dbReference>
<comment type="similarity">
    <text evidence="1">Belongs to the amidase family.</text>
</comment>
<evidence type="ECO:0000313" key="5">
    <source>
        <dbReference type="Proteomes" id="UP000669133"/>
    </source>
</evidence>
<dbReference type="Proteomes" id="UP000669133">
    <property type="component" value="Unassembled WGS sequence"/>
</dbReference>
<dbReference type="GeneID" id="93651951"/>
<dbReference type="AlphaFoldDB" id="A0A8H8DB80"/>
<dbReference type="OrthoDB" id="6428749at2759"/>
<sequence length="555" mass="61979">MTIDPQLDKLFYSLLTKDNLSGYEDPEKFKKWVPKIKAYREKLDSSVPQELKVDLPGPIEKLKADQFNSMKYLYDEKLLSPHEFEITDCAGTSIVENIASGKWTSVEVFKAFAKRAVLAHQLTNCAVEFFIDEGLARAKELDDYQIQNGKLIGPLHGLPISLKEHISLKGRIGHSGIVSLLDNIPDKDAVTATILSKLGAVFYVRTNEPHALLPLDSGSNITGFTKCPFNLLLSSGGSSSAAFSGCHGLRPSSRRISARGLVGEGGGQESVVGVLGPLSRTIKDIDLFMKSYINDGKPWLLDPWSLPIPWRDVPKPDLSKLKIAVMRDDGVCRVTPPIRRGLNEVIKKLKSAGVEIVEFVPKNGRLAYDVAVKLSNCDGNRALREAFSASGEPLPRLTKWYLNLGDGAREYTVSENRKLNAIRDNLRQEYSDFLIENGIDFFLGPAYNNVAPKEEEVYNESYTLIYNLLDFPSLVFQTGLFQDPKVDVWNEEDMKYEYRSGMEELENRGYDPSQFIGAPIALQLSGRRYCDEEVVAASEVIVNFLGVDLLKRQKD</sequence>
<keyword evidence="2" id="KW-0378">Hydrolase</keyword>
<feature type="domain" description="Amidase" evidence="3">
    <location>
        <begin position="241"/>
        <end position="534"/>
    </location>
</feature>
<protein>
    <recommendedName>
        <fullName evidence="3">Amidase domain-containing protein</fullName>
    </recommendedName>
</protein>
<evidence type="ECO:0000256" key="1">
    <source>
        <dbReference type="ARBA" id="ARBA00009199"/>
    </source>
</evidence>
<feature type="domain" description="Amidase" evidence="3">
    <location>
        <begin position="107"/>
        <end position="240"/>
    </location>
</feature>
<dbReference type="PIRSF" id="PIRSF001221">
    <property type="entry name" value="Amidase_fungi"/>
    <property type="match status" value="1"/>
</dbReference>
<evidence type="ECO:0000313" key="4">
    <source>
        <dbReference type="EMBL" id="KAG5419554.1"/>
    </source>
</evidence>
<accession>A0A8H8DB80</accession>
<evidence type="ECO:0000256" key="2">
    <source>
        <dbReference type="ARBA" id="ARBA00022801"/>
    </source>
</evidence>
<gene>
    <name evidence="4" type="ORF">I9W82_003322</name>
</gene>
<name>A0A8H8DB80_9ASCO</name>
<proteinExistence type="inferred from homology"/>
<dbReference type="Gene3D" id="3.90.1300.10">
    <property type="entry name" value="Amidase signature (AS) domain"/>
    <property type="match status" value="2"/>
</dbReference>
<comment type="caution">
    <text evidence="4">The sequence shown here is derived from an EMBL/GenBank/DDBJ whole genome shotgun (WGS) entry which is preliminary data.</text>
</comment>
<dbReference type="RefSeq" id="XP_067548670.1">
    <property type="nucleotide sequence ID" value="XM_067692275.1"/>
</dbReference>
<dbReference type="GO" id="GO:0016787">
    <property type="term" value="F:hydrolase activity"/>
    <property type="evidence" value="ECO:0007669"/>
    <property type="project" value="UniProtKB-KW"/>
</dbReference>
<dbReference type="Pfam" id="PF01425">
    <property type="entry name" value="Amidase"/>
    <property type="match status" value="2"/>
</dbReference>
<dbReference type="InterPro" id="IPR023631">
    <property type="entry name" value="Amidase_dom"/>
</dbReference>
<evidence type="ECO:0000259" key="3">
    <source>
        <dbReference type="Pfam" id="PF01425"/>
    </source>
</evidence>
<reference evidence="4 5" key="1">
    <citation type="submission" date="2020-12" db="EMBL/GenBank/DDBJ databases">
        <title>Effect of drift, selection, and recombination on the evolution of hybrid genomes in Candida yeast pathogens.</title>
        <authorList>
            <person name="Mixao V."/>
            <person name="Ksiezopolska E."/>
            <person name="Saus E."/>
            <person name="Boekhout T."/>
            <person name="Gacser A."/>
            <person name="Gabaldon T."/>
        </authorList>
    </citation>
    <scope>NUCLEOTIDE SEQUENCE [LARGE SCALE GENOMIC DNA]</scope>
    <source>
        <strain evidence="4 5">BP57</strain>
    </source>
</reference>
<dbReference type="PANTHER" id="PTHR46072:SF4">
    <property type="entry name" value="AMIDASE C550.07-RELATED"/>
    <property type="match status" value="1"/>
</dbReference>